<comment type="function">
    <text evidence="8">Responsible for the transport of dicarboxylates such as succinate, fumarate, and malate from the periplasm across the membrane.</text>
</comment>
<reference evidence="10 11" key="1">
    <citation type="submission" date="2011-08" db="EMBL/GenBank/DDBJ databases">
        <title>The genome of the obligate endobacterium of an arbuscular mycorrhizal fungus reveals an interphylum network of nutritional interactions.</title>
        <authorList>
            <person name="Ghignone S."/>
            <person name="Salvioli A."/>
            <person name="Anca I."/>
            <person name="Lumini E."/>
            <person name="Ortu G."/>
            <person name="Petiti L."/>
            <person name="Cruveiller S."/>
            <person name="Bianciotto V."/>
            <person name="Piffanelli P."/>
            <person name="Lanfranco L."/>
            <person name="Bonfante P."/>
        </authorList>
    </citation>
    <scope>NUCLEOTIDE SEQUENCE [LARGE SCALE GENOMIC DNA]</scope>
    <source>
        <strain evidence="10 11">BEG34</strain>
    </source>
</reference>
<dbReference type="SUPFAM" id="SSF118215">
    <property type="entry name" value="Proton glutamate symport protein"/>
    <property type="match status" value="1"/>
</dbReference>
<dbReference type="EMBL" id="CAFB01000045">
    <property type="protein sequence ID" value="CCD29705.1"/>
    <property type="molecule type" value="Genomic_DNA"/>
</dbReference>
<feature type="transmembrane region" description="Helical" evidence="9">
    <location>
        <begin position="345"/>
        <end position="371"/>
    </location>
</feature>
<evidence type="ECO:0000256" key="2">
    <source>
        <dbReference type="ARBA" id="ARBA00022448"/>
    </source>
</evidence>
<keyword evidence="4 9" id="KW-0812">Transmembrane</keyword>
<dbReference type="PROSITE" id="PS00713">
    <property type="entry name" value="NA_DICARBOXYL_SYMP_1"/>
    <property type="match status" value="1"/>
</dbReference>
<sequence length="429" mass="45325">MKNWLKPLYIQVLFAIAAGIALGTAAPEFAVQMKPLGDAFIKLIKMVIGPVVFCTVVSGIAGMQNMKQVGRVSGKALLYFETISTLALLIGLGAAHLLKPGASFNVDPSTLDANIVSSYAQKAQGQTISSFLLHIIPDTLVSAFTRGDMLQILLIAVLFGYALSLAGERGQPVFTLINALSRVFFGIMRIITKVAPIGAFGAIAFSIGHYGLASLLPQLKLIGVFYLSLLLFITIVLGGVARIAGFSLLRFIAHIKDELLIVFSTSSSEAALPALMNKLERLGCSRSVVGLVVPAGYSCNLDGTNLYMTMAVLFIAQATNTDLTLMQQLTLLAVAMLTSKGASGVAGAGFITLAATLSVVPTVPLSGMVLLLGIDRFMADGRAISNFIGNGVATIVISAWEKQLDRNQMKQTLDKTAQPVALDTDSVPI</sequence>
<dbReference type="PANTHER" id="PTHR42865:SF1">
    <property type="entry name" value="AEROBIC C4-DICARBOXYLATE TRANSPORT PROTEIN"/>
    <property type="match status" value="1"/>
</dbReference>
<feature type="transmembrane region" description="Helical" evidence="9">
    <location>
        <begin position="187"/>
        <end position="212"/>
    </location>
</feature>
<proteinExistence type="predicted"/>
<evidence type="ECO:0000313" key="11">
    <source>
        <dbReference type="Proteomes" id="UP000054051"/>
    </source>
</evidence>
<evidence type="ECO:0000256" key="6">
    <source>
        <dbReference type="ARBA" id="ARBA00022989"/>
    </source>
</evidence>
<dbReference type="PROSITE" id="PS00714">
    <property type="entry name" value="NA_DICARBOXYL_SYMP_2"/>
    <property type="match status" value="1"/>
</dbReference>
<keyword evidence="2" id="KW-0813">Transport</keyword>
<dbReference type="Gene3D" id="1.10.3860.10">
    <property type="entry name" value="Sodium:dicarboxylate symporter"/>
    <property type="match status" value="1"/>
</dbReference>
<feature type="transmembrane region" description="Helical" evidence="9">
    <location>
        <begin position="224"/>
        <end position="249"/>
    </location>
</feature>
<feature type="transmembrane region" description="Helical" evidence="9">
    <location>
        <begin position="40"/>
        <end position="64"/>
    </location>
</feature>
<comment type="caution">
    <text evidence="10">The sequence shown here is derived from an EMBL/GenBank/DDBJ whole genome shotgun (WGS) entry which is preliminary data.</text>
</comment>
<keyword evidence="11" id="KW-1185">Reference proteome</keyword>
<dbReference type="GO" id="GO:0015138">
    <property type="term" value="F:fumarate transmembrane transporter activity"/>
    <property type="evidence" value="ECO:0007669"/>
    <property type="project" value="TreeGrafter"/>
</dbReference>
<keyword evidence="3" id="KW-1003">Cell membrane</keyword>
<dbReference type="PANTHER" id="PTHR42865">
    <property type="entry name" value="PROTON/GLUTAMATE-ASPARTATE SYMPORTER"/>
    <property type="match status" value="1"/>
</dbReference>
<feature type="transmembrane region" description="Helical" evidence="9">
    <location>
        <begin position="76"/>
        <end position="98"/>
    </location>
</feature>
<evidence type="ECO:0000256" key="1">
    <source>
        <dbReference type="ARBA" id="ARBA00004651"/>
    </source>
</evidence>
<dbReference type="Pfam" id="PF00375">
    <property type="entry name" value="SDF"/>
    <property type="match status" value="1"/>
</dbReference>
<dbReference type="NCBIfam" id="NF002461">
    <property type="entry name" value="PRK01663.1"/>
    <property type="match status" value="1"/>
</dbReference>
<organism evidence="10 11">
    <name type="scientific">Candidatus Glomeribacter gigasporarum BEG34</name>
    <dbReference type="NCBI Taxonomy" id="1070319"/>
    <lineage>
        <taxon>Bacteria</taxon>
        <taxon>Pseudomonadati</taxon>
        <taxon>Pseudomonadota</taxon>
        <taxon>Betaproteobacteria</taxon>
        <taxon>Burkholderiales</taxon>
        <taxon>Burkholderiaceae</taxon>
        <taxon>Candidatus Glomeribacter</taxon>
    </lineage>
</organism>
<dbReference type="RefSeq" id="WP_006682855.1">
    <property type="nucleotide sequence ID" value="NZ_CAFB01000045.1"/>
</dbReference>
<keyword evidence="5" id="KW-0769">Symport</keyword>
<evidence type="ECO:0000256" key="5">
    <source>
        <dbReference type="ARBA" id="ARBA00022847"/>
    </source>
</evidence>
<name>G2JAA4_9BURK</name>
<dbReference type="GO" id="GO:0015366">
    <property type="term" value="F:malate:proton symporter activity"/>
    <property type="evidence" value="ECO:0007669"/>
    <property type="project" value="TreeGrafter"/>
</dbReference>
<dbReference type="GO" id="GO:0070778">
    <property type="term" value="P:L-aspartate transmembrane transport"/>
    <property type="evidence" value="ECO:0007669"/>
    <property type="project" value="TreeGrafter"/>
</dbReference>
<comment type="subcellular location">
    <subcellularLocation>
        <location evidence="1">Cell membrane</location>
        <topology evidence="1">Multi-pass membrane protein</topology>
    </subcellularLocation>
</comment>
<dbReference type="STRING" id="1070319.CAGGBEG34_280050"/>
<dbReference type="InterPro" id="IPR018107">
    <property type="entry name" value="Na-dicarboxylate_symporter_CS"/>
</dbReference>
<evidence type="ECO:0000313" key="10">
    <source>
        <dbReference type="EMBL" id="CCD29705.1"/>
    </source>
</evidence>
<dbReference type="Proteomes" id="UP000054051">
    <property type="component" value="Unassembled WGS sequence"/>
</dbReference>
<dbReference type="GO" id="GO:0005886">
    <property type="term" value="C:plasma membrane"/>
    <property type="evidence" value="ECO:0007669"/>
    <property type="project" value="UniProtKB-SubCell"/>
</dbReference>
<evidence type="ECO:0000256" key="8">
    <source>
        <dbReference type="ARBA" id="ARBA00053346"/>
    </source>
</evidence>
<gene>
    <name evidence="10" type="primary">dctA</name>
    <name evidence="10" type="ORF">CAGGBEG34_280050</name>
</gene>
<dbReference type="InterPro" id="IPR036458">
    <property type="entry name" value="Na:dicarbo_symporter_sf"/>
</dbReference>
<evidence type="ECO:0000256" key="3">
    <source>
        <dbReference type="ARBA" id="ARBA00022475"/>
    </source>
</evidence>
<keyword evidence="6 9" id="KW-1133">Transmembrane helix</keyword>
<dbReference type="PRINTS" id="PR00173">
    <property type="entry name" value="EDTRNSPORT"/>
</dbReference>
<feature type="transmembrane region" description="Helical" evidence="9">
    <location>
        <begin position="149"/>
        <end position="166"/>
    </location>
</feature>
<dbReference type="AlphaFoldDB" id="G2JAA4"/>
<evidence type="ECO:0000256" key="7">
    <source>
        <dbReference type="ARBA" id="ARBA00023136"/>
    </source>
</evidence>
<accession>G2JAA4</accession>
<dbReference type="GO" id="GO:0015141">
    <property type="term" value="F:succinate transmembrane transporter activity"/>
    <property type="evidence" value="ECO:0007669"/>
    <property type="project" value="TreeGrafter"/>
</dbReference>
<dbReference type="InterPro" id="IPR001991">
    <property type="entry name" value="Na-dicarboxylate_symporter"/>
</dbReference>
<evidence type="ECO:0000256" key="9">
    <source>
        <dbReference type="SAM" id="Phobius"/>
    </source>
</evidence>
<dbReference type="eggNOG" id="COG1301">
    <property type="taxonomic scope" value="Bacteria"/>
</dbReference>
<dbReference type="FunFam" id="1.10.3860.10:FF:000001">
    <property type="entry name" value="C4-dicarboxylate transport protein"/>
    <property type="match status" value="1"/>
</dbReference>
<feature type="transmembrane region" description="Helical" evidence="9">
    <location>
        <begin position="383"/>
        <end position="400"/>
    </location>
</feature>
<protein>
    <submittedName>
        <fullName evidence="10">Aerobic C4-dicarboxylate transport protein</fullName>
    </submittedName>
</protein>
<evidence type="ECO:0000256" key="4">
    <source>
        <dbReference type="ARBA" id="ARBA00022692"/>
    </source>
</evidence>
<dbReference type="OrthoDB" id="9766690at2"/>
<keyword evidence="7 9" id="KW-0472">Membrane</keyword>